<dbReference type="RefSeq" id="WP_380041429.1">
    <property type="nucleotide sequence ID" value="NZ_JBHSEH010000024.1"/>
</dbReference>
<dbReference type="PIRSF" id="PIRSF037834">
    <property type="entry name" value="PA_CoA_Oase3"/>
    <property type="match status" value="1"/>
</dbReference>
<reference evidence="2" key="1">
    <citation type="journal article" date="2019" name="Int. J. Syst. Evol. Microbiol.">
        <title>The Global Catalogue of Microorganisms (GCM) 10K type strain sequencing project: providing services to taxonomists for standard genome sequencing and annotation.</title>
        <authorList>
            <consortium name="The Broad Institute Genomics Platform"/>
            <consortium name="The Broad Institute Genome Sequencing Center for Infectious Disease"/>
            <person name="Wu L."/>
            <person name="Ma J."/>
        </authorList>
    </citation>
    <scope>NUCLEOTIDE SEQUENCE [LARGE SCALE GENOMIC DNA]</scope>
    <source>
        <strain evidence="2">CCUG 56029</strain>
    </source>
</reference>
<organism evidence="1 2">
    <name type="scientific">Deinococcus navajonensis</name>
    <dbReference type="NCBI Taxonomy" id="309884"/>
    <lineage>
        <taxon>Bacteria</taxon>
        <taxon>Thermotogati</taxon>
        <taxon>Deinococcota</taxon>
        <taxon>Deinococci</taxon>
        <taxon>Deinococcales</taxon>
        <taxon>Deinococcaceae</taxon>
        <taxon>Deinococcus</taxon>
    </lineage>
</organism>
<accession>A0ABV8XQ81</accession>
<gene>
    <name evidence="1" type="primary">paaC</name>
    <name evidence="1" type="ORF">ACFOZ9_15840</name>
</gene>
<keyword evidence="2" id="KW-1185">Reference proteome</keyword>
<dbReference type="SUPFAM" id="SSF47240">
    <property type="entry name" value="Ferritin-like"/>
    <property type="match status" value="1"/>
</dbReference>
<dbReference type="InterPro" id="IPR012347">
    <property type="entry name" value="Ferritin-like"/>
</dbReference>
<dbReference type="PANTHER" id="PTHR30458">
    <property type="entry name" value="PHENYLACETIC ACID DEGRADATION PROTEIN PAA"/>
    <property type="match status" value="1"/>
</dbReference>
<dbReference type="PANTHER" id="PTHR30458:SF0">
    <property type="entry name" value="1,2-PHENYLACETYL-COA EPOXIDASE, SUBUNIT C"/>
    <property type="match status" value="1"/>
</dbReference>
<name>A0ABV8XQ81_9DEIO</name>
<proteinExistence type="predicted"/>
<dbReference type="NCBIfam" id="TIGR02158">
    <property type="entry name" value="PA_CoA_Oxy3"/>
    <property type="match status" value="1"/>
</dbReference>
<dbReference type="Proteomes" id="UP001595998">
    <property type="component" value="Unassembled WGS sequence"/>
</dbReference>
<dbReference type="InterPro" id="IPR007814">
    <property type="entry name" value="PaaA_PaaC"/>
</dbReference>
<sequence length="263" mass="29313">MTAPQTETLKLTPELRAALIEKLTALADDEIILAHRDSEWTGHAPILEEDIALANIAQDELGHATLFLELRRELDGSEADQLAFFRDAAEYRCARLVELPRGDWALTMLRQFLFDAYEALWLDEARASTYAPLAEVAAKAVREERFHLQHSALWVERLALGTDESRRRIQNALDELWPFVSQLFAPLPGEDLLAAAGLVPDLGRVRERWDGVVLPHLTSKCGLTRPAVAEGAPEGRGVHTEHLPALLAEMQAVARAHPTAEVW</sequence>
<dbReference type="InterPro" id="IPR011882">
    <property type="entry name" value="PaaC"/>
</dbReference>
<comment type="caution">
    <text evidence="1">The sequence shown here is derived from an EMBL/GenBank/DDBJ whole genome shotgun (WGS) entry which is preliminary data.</text>
</comment>
<dbReference type="Pfam" id="PF05138">
    <property type="entry name" value="PaaA_PaaC"/>
    <property type="match status" value="1"/>
</dbReference>
<evidence type="ECO:0000313" key="2">
    <source>
        <dbReference type="Proteomes" id="UP001595998"/>
    </source>
</evidence>
<dbReference type="InterPro" id="IPR009078">
    <property type="entry name" value="Ferritin-like_SF"/>
</dbReference>
<keyword evidence="1" id="KW-0560">Oxidoreductase</keyword>
<evidence type="ECO:0000313" key="1">
    <source>
        <dbReference type="EMBL" id="MFC4427690.1"/>
    </source>
</evidence>
<dbReference type="GO" id="GO:0097266">
    <property type="term" value="F:phenylacetyl-CoA 1,2-epoxidase activity"/>
    <property type="evidence" value="ECO:0007669"/>
    <property type="project" value="UniProtKB-EC"/>
</dbReference>
<dbReference type="EC" id="1.14.13.149" evidence="1"/>
<protein>
    <submittedName>
        <fullName evidence="1">1,2-phenylacetyl-CoA epoxidase subunit PaaC</fullName>
        <ecNumber evidence="1">1.14.13.149</ecNumber>
    </submittedName>
</protein>
<dbReference type="EMBL" id="JBHSEH010000024">
    <property type="protein sequence ID" value="MFC4427690.1"/>
    <property type="molecule type" value="Genomic_DNA"/>
</dbReference>
<dbReference type="Gene3D" id="1.20.1260.10">
    <property type="match status" value="1"/>
</dbReference>
<dbReference type="InterPro" id="IPR052703">
    <property type="entry name" value="Aromatic_CoA_ox/epox"/>
</dbReference>